<dbReference type="GO" id="GO:0051726">
    <property type="term" value="P:regulation of cell cycle"/>
    <property type="evidence" value="ECO:0007669"/>
    <property type="project" value="TreeGrafter"/>
</dbReference>
<dbReference type="InterPro" id="IPR010561">
    <property type="entry name" value="LIN-9/ALY1"/>
</dbReference>
<evidence type="ECO:0000313" key="7">
    <source>
        <dbReference type="EMBL" id="CAD5209662.1"/>
    </source>
</evidence>
<dbReference type="GO" id="GO:0017053">
    <property type="term" value="C:transcription repressor complex"/>
    <property type="evidence" value="ECO:0007669"/>
    <property type="project" value="InterPro"/>
</dbReference>
<proteinExistence type="inferred from homology"/>
<dbReference type="EMBL" id="CAJFDH010000002">
    <property type="protein sequence ID" value="CAD5209662.1"/>
    <property type="molecule type" value="Genomic_DNA"/>
</dbReference>
<dbReference type="Proteomes" id="UP000783686">
    <property type="component" value="Unassembled WGS sequence"/>
</dbReference>
<dbReference type="SMART" id="SM01135">
    <property type="entry name" value="DIRP"/>
    <property type="match status" value="1"/>
</dbReference>
<dbReference type="Pfam" id="PF19438">
    <property type="entry name" value="LIN9_C"/>
    <property type="match status" value="1"/>
</dbReference>
<dbReference type="Proteomes" id="UP000614601">
    <property type="component" value="Unassembled WGS sequence"/>
</dbReference>
<dbReference type="PANTHER" id="PTHR21689:SF2">
    <property type="entry name" value="PROTEIN LIN-9 HOMOLOG"/>
    <property type="match status" value="1"/>
</dbReference>
<sequence>MSGGTPGQFQARYRLRETLKPSIRLQHYEPSPTKSSPSIRMPSSISLQRPKVVQQTRVYNNKQPVEPVSEEVVEEGVVAFDPDDYPEYMSDYTTSLGTFTSNYKYPTEELSQNLKCNLKKLKNMLHFPRGRLFVMSEFFYSAVDRQIFLDENEFVQLIQDSFPNLKTSKLRLTEWREIRRLIGKPRRFSTSFLDEERKALAYKRKKIRQLYSGTCIRLPPDNDLPKRLPRPYVVGCKVFARIREPKEGIYAGTIDAVFNEGYRVVFEKEEMIPPSVVSDTEVMPEVQPELLAVSYFLEQNNANNAKTHSYMPNTVSKPHLIVDPKQTRVVSMVGGPNQTPTFAFQSRQVIPRDDKVGNFPLRMLVIMVKLFKVLSHKQTLVMNLKLMNDRAERMQMVSNKYPITFQERYAELLTELEQANKLLDSYLNGIDEYNELLVTNLNDPLPSDKPDQLRKHTHAHAHQIVKHCNSQVQMKNKELLGFITQLTAILIQVRELGKKSRDNVHYELSVMAESLNRLKGRISPKNIGIFQDCVEIHMKQIFLMMNKNKPSI</sequence>
<dbReference type="OrthoDB" id="2339771at2759"/>
<feature type="domain" description="DIRP" evidence="6">
    <location>
        <begin position="139"/>
        <end position="244"/>
    </location>
</feature>
<evidence type="ECO:0000256" key="4">
    <source>
        <dbReference type="SAM" id="Coils"/>
    </source>
</evidence>
<dbReference type="GO" id="GO:0003677">
    <property type="term" value="F:DNA binding"/>
    <property type="evidence" value="ECO:0007669"/>
    <property type="project" value="TreeGrafter"/>
</dbReference>
<dbReference type="InterPro" id="IPR033471">
    <property type="entry name" value="DIRP"/>
</dbReference>
<comment type="caution">
    <text evidence="7">The sequence shown here is derived from an EMBL/GenBank/DDBJ whole genome shotgun (WGS) entry which is preliminary data.</text>
</comment>
<reference evidence="7" key="1">
    <citation type="submission" date="2020-09" db="EMBL/GenBank/DDBJ databases">
        <authorList>
            <person name="Kikuchi T."/>
        </authorList>
    </citation>
    <scope>NUCLEOTIDE SEQUENCE</scope>
    <source>
        <strain evidence="7">SH1</strain>
    </source>
</reference>
<name>A0A811K1Y2_9BILA</name>
<evidence type="ECO:0000259" key="6">
    <source>
        <dbReference type="SMART" id="SM01135"/>
    </source>
</evidence>
<dbReference type="Pfam" id="PF06584">
    <property type="entry name" value="DIRP"/>
    <property type="match status" value="1"/>
</dbReference>
<evidence type="ECO:0000256" key="3">
    <source>
        <dbReference type="ARBA" id="ARBA00023242"/>
    </source>
</evidence>
<dbReference type="InterPro" id="IPR045831">
    <property type="entry name" value="LIN9_C"/>
</dbReference>
<evidence type="ECO:0000256" key="5">
    <source>
        <dbReference type="SAM" id="MobiDB-lite"/>
    </source>
</evidence>
<gene>
    <name evidence="7" type="ORF">BOKJ2_LOCUS2799</name>
</gene>
<dbReference type="GO" id="GO:0006357">
    <property type="term" value="P:regulation of transcription by RNA polymerase II"/>
    <property type="evidence" value="ECO:0007669"/>
    <property type="project" value="TreeGrafter"/>
</dbReference>
<evidence type="ECO:0000256" key="1">
    <source>
        <dbReference type="ARBA" id="ARBA00004123"/>
    </source>
</evidence>
<protein>
    <recommendedName>
        <fullName evidence="6">DIRP domain-containing protein</fullName>
    </recommendedName>
</protein>
<comment type="similarity">
    <text evidence="2">Belongs to the lin-9 family.</text>
</comment>
<dbReference type="AlphaFoldDB" id="A0A811K1Y2"/>
<keyword evidence="3" id="KW-0539">Nucleus</keyword>
<feature type="region of interest" description="Disordered" evidence="5">
    <location>
        <begin position="20"/>
        <end position="43"/>
    </location>
</feature>
<keyword evidence="8" id="KW-1185">Reference proteome</keyword>
<dbReference type="EMBL" id="CAJFCW020000002">
    <property type="protein sequence ID" value="CAG9089808.1"/>
    <property type="molecule type" value="Genomic_DNA"/>
</dbReference>
<accession>A0A811K1Y2</accession>
<comment type="subcellular location">
    <subcellularLocation>
        <location evidence="1">Nucleus</location>
    </subcellularLocation>
</comment>
<feature type="coiled-coil region" evidence="4">
    <location>
        <begin position="409"/>
        <end position="436"/>
    </location>
</feature>
<evidence type="ECO:0000313" key="8">
    <source>
        <dbReference type="Proteomes" id="UP000614601"/>
    </source>
</evidence>
<dbReference type="GO" id="GO:0005654">
    <property type="term" value="C:nucleoplasm"/>
    <property type="evidence" value="ECO:0007669"/>
    <property type="project" value="TreeGrafter"/>
</dbReference>
<dbReference type="GO" id="GO:0006351">
    <property type="term" value="P:DNA-templated transcription"/>
    <property type="evidence" value="ECO:0007669"/>
    <property type="project" value="InterPro"/>
</dbReference>
<evidence type="ECO:0000256" key="2">
    <source>
        <dbReference type="ARBA" id="ARBA00006732"/>
    </source>
</evidence>
<keyword evidence="4" id="KW-0175">Coiled coil</keyword>
<dbReference type="PANTHER" id="PTHR21689">
    <property type="entry name" value="LIN-9"/>
    <property type="match status" value="1"/>
</dbReference>
<organism evidence="7 8">
    <name type="scientific">Bursaphelenchus okinawaensis</name>
    <dbReference type="NCBI Taxonomy" id="465554"/>
    <lineage>
        <taxon>Eukaryota</taxon>
        <taxon>Metazoa</taxon>
        <taxon>Ecdysozoa</taxon>
        <taxon>Nematoda</taxon>
        <taxon>Chromadorea</taxon>
        <taxon>Rhabditida</taxon>
        <taxon>Tylenchina</taxon>
        <taxon>Tylenchomorpha</taxon>
        <taxon>Aphelenchoidea</taxon>
        <taxon>Aphelenchoididae</taxon>
        <taxon>Bursaphelenchus</taxon>
    </lineage>
</organism>